<evidence type="ECO:0000256" key="5">
    <source>
        <dbReference type="ARBA" id="ARBA00023040"/>
    </source>
</evidence>
<reference evidence="11 12" key="1">
    <citation type="submission" date="2024-11" db="EMBL/GenBank/DDBJ databases">
        <title>Adaptive evolution of stress response genes in parasites aligns with host niche diversity.</title>
        <authorList>
            <person name="Hahn C."/>
            <person name="Resl P."/>
        </authorList>
    </citation>
    <scope>NUCLEOTIDE SEQUENCE [LARGE SCALE GENOMIC DNA]</scope>
    <source>
        <strain evidence="11">EGGRZ-B1_66</strain>
        <tissue evidence="11">Body</tissue>
    </source>
</reference>
<keyword evidence="2" id="KW-1003">Cell membrane</keyword>
<feature type="transmembrane region" description="Helical" evidence="9">
    <location>
        <begin position="153"/>
        <end position="173"/>
    </location>
</feature>
<keyword evidence="7 11" id="KW-0675">Receptor</keyword>
<dbReference type="Gene3D" id="1.20.1070.10">
    <property type="entry name" value="Rhodopsin 7-helix transmembrane proteins"/>
    <property type="match status" value="1"/>
</dbReference>
<evidence type="ECO:0000256" key="1">
    <source>
        <dbReference type="ARBA" id="ARBA00004651"/>
    </source>
</evidence>
<keyword evidence="6 9" id="KW-0472">Membrane</keyword>
<evidence type="ECO:0000256" key="8">
    <source>
        <dbReference type="ARBA" id="ARBA00023224"/>
    </source>
</evidence>
<name>A0ABD2QC19_9PLAT</name>
<dbReference type="InterPro" id="IPR000276">
    <property type="entry name" value="GPCR_Rhodpsn"/>
</dbReference>
<evidence type="ECO:0000256" key="6">
    <source>
        <dbReference type="ARBA" id="ARBA00023136"/>
    </source>
</evidence>
<evidence type="ECO:0000256" key="3">
    <source>
        <dbReference type="ARBA" id="ARBA00022692"/>
    </source>
</evidence>
<evidence type="ECO:0000256" key="4">
    <source>
        <dbReference type="ARBA" id="ARBA00022989"/>
    </source>
</evidence>
<dbReference type="SUPFAM" id="SSF81321">
    <property type="entry name" value="Family A G protein-coupled receptor-like"/>
    <property type="match status" value="1"/>
</dbReference>
<evidence type="ECO:0000313" key="11">
    <source>
        <dbReference type="EMBL" id="KAL3317087.1"/>
    </source>
</evidence>
<feature type="transmembrane region" description="Helical" evidence="9">
    <location>
        <begin position="115"/>
        <end position="133"/>
    </location>
</feature>
<dbReference type="Pfam" id="PF00001">
    <property type="entry name" value="7tm_1"/>
    <property type="match status" value="1"/>
</dbReference>
<dbReference type="InterPro" id="IPR017452">
    <property type="entry name" value="GPCR_Rhodpsn_7TM"/>
</dbReference>
<dbReference type="EMBL" id="JBJKFK010000432">
    <property type="protein sequence ID" value="KAL3317087.1"/>
    <property type="molecule type" value="Genomic_DNA"/>
</dbReference>
<gene>
    <name evidence="11" type="primary">CHRM5_1</name>
    <name evidence="11" type="ORF">Ciccas_004260</name>
</gene>
<dbReference type="PRINTS" id="PR00237">
    <property type="entry name" value="GPCRRHODOPSN"/>
</dbReference>
<evidence type="ECO:0000256" key="7">
    <source>
        <dbReference type="ARBA" id="ARBA00023170"/>
    </source>
</evidence>
<organism evidence="11 12">
    <name type="scientific">Cichlidogyrus casuarinus</name>
    <dbReference type="NCBI Taxonomy" id="1844966"/>
    <lineage>
        <taxon>Eukaryota</taxon>
        <taxon>Metazoa</taxon>
        <taxon>Spiralia</taxon>
        <taxon>Lophotrochozoa</taxon>
        <taxon>Platyhelminthes</taxon>
        <taxon>Monogenea</taxon>
        <taxon>Monopisthocotylea</taxon>
        <taxon>Dactylogyridea</taxon>
        <taxon>Ancyrocephalidae</taxon>
        <taxon>Cichlidogyrus</taxon>
    </lineage>
</organism>
<dbReference type="Proteomes" id="UP001626550">
    <property type="component" value="Unassembled WGS sequence"/>
</dbReference>
<comment type="subcellular location">
    <subcellularLocation>
        <location evidence="1">Cell membrane</location>
        <topology evidence="1">Multi-pass membrane protein</topology>
    </subcellularLocation>
</comment>
<dbReference type="GO" id="GO:0004930">
    <property type="term" value="F:G protein-coupled receptor activity"/>
    <property type="evidence" value="ECO:0007669"/>
    <property type="project" value="UniProtKB-KW"/>
</dbReference>
<dbReference type="PANTHER" id="PTHR24248">
    <property type="entry name" value="ADRENERGIC RECEPTOR-RELATED G-PROTEIN COUPLED RECEPTOR"/>
    <property type="match status" value="1"/>
</dbReference>
<comment type="caution">
    <text evidence="11">The sequence shown here is derived from an EMBL/GenBank/DDBJ whole genome shotgun (WGS) entry which is preliminary data.</text>
</comment>
<keyword evidence="5" id="KW-0297">G-protein coupled receptor</keyword>
<evidence type="ECO:0000259" key="10">
    <source>
        <dbReference type="PROSITE" id="PS50262"/>
    </source>
</evidence>
<feature type="domain" description="G-protein coupled receptors family 1 profile" evidence="10">
    <location>
        <begin position="114"/>
        <end position="170"/>
    </location>
</feature>
<dbReference type="AlphaFoldDB" id="A0ABD2QC19"/>
<dbReference type="PROSITE" id="PS50262">
    <property type="entry name" value="G_PROTEIN_RECEP_F1_2"/>
    <property type="match status" value="1"/>
</dbReference>
<evidence type="ECO:0000313" key="12">
    <source>
        <dbReference type="Proteomes" id="UP001626550"/>
    </source>
</evidence>
<evidence type="ECO:0000256" key="2">
    <source>
        <dbReference type="ARBA" id="ARBA00022475"/>
    </source>
</evidence>
<keyword evidence="12" id="KW-1185">Reference proteome</keyword>
<accession>A0ABD2QC19</accession>
<dbReference type="PANTHER" id="PTHR24248:SF185">
    <property type="entry name" value="DOPAMINE RECEPTOR 2"/>
    <property type="match status" value="1"/>
</dbReference>
<keyword evidence="8" id="KW-0807">Transducer</keyword>
<proteinExistence type="predicted"/>
<keyword evidence="4 9" id="KW-1133">Transmembrane helix</keyword>
<sequence length="192" mass="21973">MVFIWSLPSGYASQEIAAPHLASEKHVNEGETYVTKGDLLRVKNQYSNAGEEDVAPEDQTVWQQKGQVKADCTKDKASKLRLLRRLLCGLASSCQPFRNDPKRSRGRIENRAFKALRTISLILGAFVVCWTPYHILVLLKAYNGNLVPDMLFVISYWLCYINSMINPFCYALANAQFKKTFLRLLRGDFKRY</sequence>
<protein>
    <submittedName>
        <fullName evidence="11">Muscarinic acetylcholine receptor M5</fullName>
    </submittedName>
</protein>
<keyword evidence="3 9" id="KW-0812">Transmembrane</keyword>
<evidence type="ECO:0000256" key="9">
    <source>
        <dbReference type="SAM" id="Phobius"/>
    </source>
</evidence>
<dbReference type="GO" id="GO:0005886">
    <property type="term" value="C:plasma membrane"/>
    <property type="evidence" value="ECO:0007669"/>
    <property type="project" value="UniProtKB-SubCell"/>
</dbReference>